<reference evidence="1 2" key="1">
    <citation type="submission" date="2014-12" db="EMBL/GenBank/DDBJ databases">
        <title>Genome sequencing of Brevundimonas nasdae TPW30.</title>
        <authorList>
            <person name="Tan P.W."/>
            <person name="Chan K.-G."/>
        </authorList>
    </citation>
    <scope>NUCLEOTIDE SEQUENCE [LARGE SCALE GENOMIC DNA]</scope>
    <source>
        <strain evidence="1 2">TPW30</strain>
    </source>
</reference>
<comment type="caution">
    <text evidence="1">The sequence shown here is derived from an EMBL/GenBank/DDBJ whole genome shotgun (WGS) entry which is preliminary data.</text>
</comment>
<dbReference type="AlphaFoldDB" id="A0A0B4CTP4"/>
<gene>
    <name evidence="1" type="ORF">RM53_05025</name>
</gene>
<organism evidence="1 2">
    <name type="scientific">Brevundimonas nasdae</name>
    <dbReference type="NCBI Taxonomy" id="172043"/>
    <lineage>
        <taxon>Bacteria</taxon>
        <taxon>Pseudomonadati</taxon>
        <taxon>Pseudomonadota</taxon>
        <taxon>Alphaproteobacteria</taxon>
        <taxon>Caulobacterales</taxon>
        <taxon>Caulobacteraceae</taxon>
        <taxon>Brevundimonas</taxon>
    </lineage>
</organism>
<dbReference type="STRING" id="172043.RM53_05025"/>
<dbReference type="RefSeq" id="WP_039244805.1">
    <property type="nucleotide sequence ID" value="NZ_JWSY01000005.1"/>
</dbReference>
<accession>A0A0B4CTP4</accession>
<dbReference type="Proteomes" id="UP000031166">
    <property type="component" value="Unassembled WGS sequence"/>
</dbReference>
<protein>
    <submittedName>
        <fullName evidence="1">Uncharacterized protein</fullName>
    </submittedName>
</protein>
<dbReference type="EMBL" id="JWSY01000005">
    <property type="protein sequence ID" value="KIC59767.1"/>
    <property type="molecule type" value="Genomic_DNA"/>
</dbReference>
<proteinExistence type="predicted"/>
<sequence>MKPDPSVFVALARLMQSDAAHFLMPTDLADEASAWLLSQGIQHDWNDLYIMGREPTGGTLISIADPKGALAFRLWGTEEVVGPVSFGSTPHADTVRCTSVSACRPASR</sequence>
<name>A0A0B4CTP4_9CAUL</name>
<evidence type="ECO:0000313" key="2">
    <source>
        <dbReference type="Proteomes" id="UP000031166"/>
    </source>
</evidence>
<evidence type="ECO:0000313" key="1">
    <source>
        <dbReference type="EMBL" id="KIC59767.1"/>
    </source>
</evidence>